<feature type="domain" description="EF-hand" evidence="5">
    <location>
        <begin position="462"/>
        <end position="497"/>
    </location>
</feature>
<dbReference type="PROSITE" id="PS50042">
    <property type="entry name" value="CNMP_BINDING_3"/>
    <property type="match status" value="2"/>
</dbReference>
<dbReference type="InterPro" id="IPR011992">
    <property type="entry name" value="EF-hand-dom_pair"/>
</dbReference>
<dbReference type="PROSITE" id="PS50222">
    <property type="entry name" value="EF_HAND_2"/>
    <property type="match status" value="6"/>
</dbReference>
<dbReference type="EMBL" id="HBIW01010937">
    <property type="protein sequence ID" value="CAE0693902.1"/>
    <property type="molecule type" value="Transcribed_RNA"/>
</dbReference>
<dbReference type="GO" id="GO:0030552">
    <property type="term" value="F:cAMP binding"/>
    <property type="evidence" value="ECO:0007669"/>
    <property type="project" value="TreeGrafter"/>
</dbReference>
<dbReference type="CDD" id="cd00038">
    <property type="entry name" value="CAP_ED"/>
    <property type="match status" value="1"/>
</dbReference>
<protein>
    <submittedName>
        <fullName evidence="6">Uncharacterized protein</fullName>
    </submittedName>
</protein>
<feature type="domain" description="Cyclic nucleotide-binding" evidence="4">
    <location>
        <begin position="47"/>
        <end position="166"/>
    </location>
</feature>
<feature type="compositionally biased region" description="Basic residues" evidence="3">
    <location>
        <begin position="303"/>
        <end position="313"/>
    </location>
</feature>
<sequence>MDDSAYEPDPVPTKPEIDGDGAWVPFASKKTERESGWLLEQVCKVPALAKLTRREQGVVIDAFRRKVFQGGQRLYVQGKGTDYLYLIEDGHVAVDADGGFTGQRNLPAADGTRHVGDLDVMKAARAHTATAATACSAWALDKLTLSEILKDSQHKKRMLYAAALKRVPLLGGLDGSKVAQIVDASTAHDYDTGQLILRESEPGSDFFVILNGSVECTRYVAGANDSVCPTLETGDFFGELSLTTGAPRAATCIALAECECLKIPKDIFKAIIEKPCAGGLARDYKALEEQAMASNKDAEARARARRAKRKSRKRAGESPRAGDPVDPAEMRSLGGVSFIATIPDFTPRSANKSFRGQMAEKMSGKVMTETGADVTARHVHVQGVKAGSLVMEIFLESATDEEAIAAALEAAGFGKDVVAQSEVKISNIEIHKRHIGKGMAEEEIRKREEESAAREIHAFKTQFLNAARRCFELIDKDGGGTLSKEEIVEAVKKDEEVIKFLTTCGDENLEFLLHPPRLQKALEILDTDKSGELDVDEWESAINRGLAKRLKDLEKERERRNRAAREEDLQFSLDFLSTSRKVFRMIDKDDSGTLEKQEVIDAVSADKKVINFLVNCGEPNLQYLLVPARLESALQQLDTDRDGHIDESEWEECIEVALSAKLEQREAKRESQAKAAAAEVAAFTLDFKNAARRCFELIDKDEGGTLDKGEIVRAVKEDAEVISFLETCGEENLQFLLVPDRLEASLDALDTSKDGELDIDEWESAINKGLANRLAELEVAREERDRAELEEECGIEADTYEALPDPAEDATEGLRHDVNNLTHFVDRLSIRCEDFFRRNAGLEEARKREAHDEERRARLACVDALQALRDGVGAARGVEGVTGHELETLDGVCRRTLASLPTREKILQDRAPGVLKPSALLRVRMAAAALDKVMDATLEEPFARPGALNHARRSAHRLEDADFDAYSTWHAPLANALDAACALLDRHASASSTSLDVVRLMKRRRRAPEDEHPCSTDEALDEWGRRLDAGKVPDARQWRVVATLSNEDAPEETQEDNWGGSWDERPWTSDPEEIGPVKKDLDLVKAKAELTQRTCLRLDAALEEVVAQMRGGFASKADLQEVEEHLRRLASIQRGTANEIASNKAGLSDYELQLKRVADQVRASQAKTPRFQRLEQLISRKADAEAVARVTTEIRGRVDGVESKAAEFVVPEPIGAAADGIFSTKCLACNRPYQYPQKQEIPEVPRQRSLGVMPPSSTADLDVAGTRAPVDRRQVRIATPPRRLRADDFALAMEAPDVFLAMQQRKQRTKQKVVINARVAPPVGRHSFDSPGGGLG</sequence>
<feature type="coiled-coil region" evidence="2">
    <location>
        <begin position="543"/>
        <end position="570"/>
    </location>
</feature>
<dbReference type="GO" id="GO:0005952">
    <property type="term" value="C:cAMP-dependent protein kinase complex"/>
    <property type="evidence" value="ECO:0007669"/>
    <property type="project" value="InterPro"/>
</dbReference>
<keyword evidence="1" id="KW-0106">Calcium</keyword>
<feature type="region of interest" description="Disordered" evidence="3">
    <location>
        <begin position="295"/>
        <end position="329"/>
    </location>
</feature>
<feature type="region of interest" description="Disordered" evidence="3">
    <location>
        <begin position="1"/>
        <end position="22"/>
    </location>
</feature>
<dbReference type="SMART" id="SM00100">
    <property type="entry name" value="cNMP"/>
    <property type="match status" value="2"/>
</dbReference>
<evidence type="ECO:0000259" key="5">
    <source>
        <dbReference type="PROSITE" id="PS50222"/>
    </source>
</evidence>
<evidence type="ECO:0000256" key="3">
    <source>
        <dbReference type="SAM" id="MobiDB-lite"/>
    </source>
</evidence>
<dbReference type="GO" id="GO:0005509">
    <property type="term" value="F:calcium ion binding"/>
    <property type="evidence" value="ECO:0007669"/>
    <property type="project" value="InterPro"/>
</dbReference>
<dbReference type="SUPFAM" id="SSF51206">
    <property type="entry name" value="cAMP-binding domain-like"/>
    <property type="match status" value="2"/>
</dbReference>
<gene>
    <name evidence="6" type="ORF">PCAL00307_LOCUS9338</name>
</gene>
<dbReference type="InterPro" id="IPR000595">
    <property type="entry name" value="cNMP-bd_dom"/>
</dbReference>
<dbReference type="CDD" id="cd00051">
    <property type="entry name" value="EFh"/>
    <property type="match status" value="2"/>
</dbReference>
<dbReference type="InterPro" id="IPR050503">
    <property type="entry name" value="cAMP-dep_PK_reg_su-like"/>
</dbReference>
<dbReference type="InterPro" id="IPR018490">
    <property type="entry name" value="cNMP-bd_dom_sf"/>
</dbReference>
<dbReference type="InterPro" id="IPR002048">
    <property type="entry name" value="EF_hand_dom"/>
</dbReference>
<feature type="domain" description="EF-hand" evidence="5">
    <location>
        <begin position="737"/>
        <end position="772"/>
    </location>
</feature>
<dbReference type="Gene3D" id="1.10.238.10">
    <property type="entry name" value="EF-hand"/>
    <property type="match status" value="3"/>
</dbReference>
<dbReference type="InterPro" id="IPR014710">
    <property type="entry name" value="RmlC-like_jellyroll"/>
</dbReference>
<dbReference type="GO" id="GO:0005829">
    <property type="term" value="C:cytosol"/>
    <property type="evidence" value="ECO:0007669"/>
    <property type="project" value="TreeGrafter"/>
</dbReference>
<name>A0A7S3ZU76_9STRA</name>
<dbReference type="InterPro" id="IPR018247">
    <property type="entry name" value="EF_Hand_1_Ca_BS"/>
</dbReference>
<dbReference type="PROSITE" id="PS00018">
    <property type="entry name" value="EF_HAND_1"/>
    <property type="match status" value="6"/>
</dbReference>
<feature type="domain" description="Cyclic nucleotide-binding" evidence="4">
    <location>
        <begin position="169"/>
        <end position="272"/>
    </location>
</feature>
<dbReference type="GO" id="GO:0004862">
    <property type="term" value="F:cAMP-dependent protein kinase inhibitor activity"/>
    <property type="evidence" value="ECO:0007669"/>
    <property type="project" value="TreeGrafter"/>
</dbReference>
<dbReference type="SMART" id="SM00054">
    <property type="entry name" value="EFh"/>
    <property type="match status" value="6"/>
</dbReference>
<dbReference type="Gene3D" id="2.60.120.10">
    <property type="entry name" value="Jelly Rolls"/>
    <property type="match status" value="2"/>
</dbReference>
<feature type="domain" description="EF-hand" evidence="5">
    <location>
        <begin position="625"/>
        <end position="660"/>
    </location>
</feature>
<dbReference type="Pfam" id="PF13202">
    <property type="entry name" value="EF-hand_5"/>
    <property type="match status" value="3"/>
</dbReference>
<organism evidence="6">
    <name type="scientific">Pelagomonas calceolata</name>
    <dbReference type="NCBI Taxonomy" id="35677"/>
    <lineage>
        <taxon>Eukaryota</taxon>
        <taxon>Sar</taxon>
        <taxon>Stramenopiles</taxon>
        <taxon>Ochrophyta</taxon>
        <taxon>Pelagophyceae</taxon>
        <taxon>Pelagomonadales</taxon>
        <taxon>Pelagomonadaceae</taxon>
        <taxon>Pelagomonas</taxon>
    </lineage>
</organism>
<accession>A0A7S3ZU76</accession>
<dbReference type="PANTHER" id="PTHR11635">
    <property type="entry name" value="CAMP-DEPENDENT PROTEIN KINASE REGULATORY CHAIN"/>
    <property type="match status" value="1"/>
</dbReference>
<feature type="region of interest" description="Disordered" evidence="3">
    <location>
        <begin position="1046"/>
        <end position="1074"/>
    </location>
</feature>
<feature type="domain" description="EF-hand" evidence="5">
    <location>
        <begin position="686"/>
        <end position="721"/>
    </location>
</feature>
<dbReference type="SUPFAM" id="SSF47473">
    <property type="entry name" value="EF-hand"/>
    <property type="match status" value="2"/>
</dbReference>
<evidence type="ECO:0000256" key="1">
    <source>
        <dbReference type="ARBA" id="ARBA00022837"/>
    </source>
</evidence>
<proteinExistence type="predicted"/>
<keyword evidence="2" id="KW-0175">Coiled coil</keyword>
<reference evidence="6" key="1">
    <citation type="submission" date="2021-01" db="EMBL/GenBank/DDBJ databases">
        <authorList>
            <person name="Corre E."/>
            <person name="Pelletier E."/>
            <person name="Niang G."/>
            <person name="Scheremetjew M."/>
            <person name="Finn R."/>
            <person name="Kale V."/>
            <person name="Holt S."/>
            <person name="Cochrane G."/>
            <person name="Meng A."/>
            <person name="Brown T."/>
            <person name="Cohen L."/>
        </authorList>
    </citation>
    <scope>NUCLEOTIDE SEQUENCE</scope>
    <source>
        <strain evidence="6">CCMP1756</strain>
    </source>
</reference>
<evidence type="ECO:0000313" key="6">
    <source>
        <dbReference type="EMBL" id="CAE0693902.1"/>
    </source>
</evidence>
<dbReference type="PANTHER" id="PTHR11635:SF152">
    <property type="entry name" value="CAMP-DEPENDENT PROTEIN KINASE TYPE I REGULATORY SUBUNIT-RELATED"/>
    <property type="match status" value="1"/>
</dbReference>
<evidence type="ECO:0000259" key="4">
    <source>
        <dbReference type="PROSITE" id="PS50042"/>
    </source>
</evidence>
<evidence type="ECO:0000256" key="2">
    <source>
        <dbReference type="SAM" id="Coils"/>
    </source>
</evidence>
<feature type="domain" description="EF-hand" evidence="5">
    <location>
        <begin position="513"/>
        <end position="548"/>
    </location>
</feature>
<dbReference type="GO" id="GO:0034236">
    <property type="term" value="F:protein kinase A catalytic subunit binding"/>
    <property type="evidence" value="ECO:0007669"/>
    <property type="project" value="TreeGrafter"/>
</dbReference>
<dbReference type="Pfam" id="PF00027">
    <property type="entry name" value="cNMP_binding"/>
    <property type="match status" value="1"/>
</dbReference>
<feature type="domain" description="EF-hand" evidence="5">
    <location>
        <begin position="574"/>
        <end position="609"/>
    </location>
</feature>